<name>A0A9J6FLM8_HAELO</name>
<comment type="caution">
    <text evidence="2">The sequence shown here is derived from an EMBL/GenBank/DDBJ whole genome shotgun (WGS) entry which is preliminary data.</text>
</comment>
<evidence type="ECO:0000313" key="2">
    <source>
        <dbReference type="EMBL" id="KAH9363719.1"/>
    </source>
</evidence>
<reference evidence="2 3" key="1">
    <citation type="journal article" date="2020" name="Cell">
        <title>Large-Scale Comparative Analyses of Tick Genomes Elucidate Their Genetic Diversity and Vector Capacities.</title>
        <authorList>
            <consortium name="Tick Genome and Microbiome Consortium (TIGMIC)"/>
            <person name="Jia N."/>
            <person name="Wang J."/>
            <person name="Shi W."/>
            <person name="Du L."/>
            <person name="Sun Y."/>
            <person name="Zhan W."/>
            <person name="Jiang J.F."/>
            <person name="Wang Q."/>
            <person name="Zhang B."/>
            <person name="Ji P."/>
            <person name="Bell-Sakyi L."/>
            <person name="Cui X.M."/>
            <person name="Yuan T.T."/>
            <person name="Jiang B.G."/>
            <person name="Yang W.F."/>
            <person name="Lam T.T."/>
            <person name="Chang Q.C."/>
            <person name="Ding S.J."/>
            <person name="Wang X.J."/>
            <person name="Zhu J.G."/>
            <person name="Ruan X.D."/>
            <person name="Zhao L."/>
            <person name="Wei J.T."/>
            <person name="Ye R.Z."/>
            <person name="Que T.C."/>
            <person name="Du C.H."/>
            <person name="Zhou Y.H."/>
            <person name="Cheng J.X."/>
            <person name="Dai P.F."/>
            <person name="Guo W.B."/>
            <person name="Han X.H."/>
            <person name="Huang E.J."/>
            <person name="Li L.F."/>
            <person name="Wei W."/>
            <person name="Gao Y.C."/>
            <person name="Liu J.Z."/>
            <person name="Shao H.Z."/>
            <person name="Wang X."/>
            <person name="Wang C.C."/>
            <person name="Yang T.C."/>
            <person name="Huo Q.B."/>
            <person name="Li W."/>
            <person name="Chen H.Y."/>
            <person name="Chen S.E."/>
            <person name="Zhou L.G."/>
            <person name="Ni X.B."/>
            <person name="Tian J.H."/>
            <person name="Sheng Y."/>
            <person name="Liu T."/>
            <person name="Pan Y.S."/>
            <person name="Xia L.Y."/>
            <person name="Li J."/>
            <person name="Zhao F."/>
            <person name="Cao W.C."/>
        </authorList>
    </citation>
    <scope>NUCLEOTIDE SEQUENCE [LARGE SCALE GENOMIC DNA]</scope>
    <source>
        <strain evidence="2">HaeL-2018</strain>
    </source>
</reference>
<sequence>MSGAQQATPSRAAAGPPSPRRSPEVGDAGDDAPLDAIDTGSGCCTQRLDESGGDDDDFGAPCHSLPDFWLALLQVSLMADTVWCSGAIHDQARRVWLAFHRQEPPDAYVKKVYAHHAQEPSKVAGTRSRKVTVISAGV</sequence>
<dbReference type="AlphaFoldDB" id="A0A9J6FLM8"/>
<feature type="region of interest" description="Disordered" evidence="1">
    <location>
        <begin position="1"/>
        <end position="57"/>
    </location>
</feature>
<evidence type="ECO:0000313" key="3">
    <source>
        <dbReference type="Proteomes" id="UP000821853"/>
    </source>
</evidence>
<protein>
    <submittedName>
        <fullName evidence="2">Uncharacterized protein</fullName>
    </submittedName>
</protein>
<keyword evidence="3" id="KW-1185">Reference proteome</keyword>
<evidence type="ECO:0000256" key="1">
    <source>
        <dbReference type="SAM" id="MobiDB-lite"/>
    </source>
</evidence>
<dbReference type="EMBL" id="JABSTR010000002">
    <property type="protein sequence ID" value="KAH9363719.1"/>
    <property type="molecule type" value="Genomic_DNA"/>
</dbReference>
<proteinExistence type="predicted"/>
<organism evidence="2 3">
    <name type="scientific">Haemaphysalis longicornis</name>
    <name type="common">Bush tick</name>
    <dbReference type="NCBI Taxonomy" id="44386"/>
    <lineage>
        <taxon>Eukaryota</taxon>
        <taxon>Metazoa</taxon>
        <taxon>Ecdysozoa</taxon>
        <taxon>Arthropoda</taxon>
        <taxon>Chelicerata</taxon>
        <taxon>Arachnida</taxon>
        <taxon>Acari</taxon>
        <taxon>Parasitiformes</taxon>
        <taxon>Ixodida</taxon>
        <taxon>Ixodoidea</taxon>
        <taxon>Ixodidae</taxon>
        <taxon>Haemaphysalinae</taxon>
        <taxon>Haemaphysalis</taxon>
    </lineage>
</organism>
<dbReference type="VEuPathDB" id="VectorBase:HLOH_048751"/>
<gene>
    <name evidence="2" type="ORF">HPB48_020453</name>
</gene>
<dbReference type="OrthoDB" id="6504285at2759"/>
<dbReference type="Proteomes" id="UP000821853">
    <property type="component" value="Chromosome 10"/>
</dbReference>
<accession>A0A9J6FLM8</accession>